<proteinExistence type="predicted"/>
<name>A0A834TKZ7_9FABA</name>
<organism evidence="1 2">
    <name type="scientific">Senna tora</name>
    <dbReference type="NCBI Taxonomy" id="362788"/>
    <lineage>
        <taxon>Eukaryota</taxon>
        <taxon>Viridiplantae</taxon>
        <taxon>Streptophyta</taxon>
        <taxon>Embryophyta</taxon>
        <taxon>Tracheophyta</taxon>
        <taxon>Spermatophyta</taxon>
        <taxon>Magnoliopsida</taxon>
        <taxon>eudicotyledons</taxon>
        <taxon>Gunneridae</taxon>
        <taxon>Pentapetalae</taxon>
        <taxon>rosids</taxon>
        <taxon>fabids</taxon>
        <taxon>Fabales</taxon>
        <taxon>Fabaceae</taxon>
        <taxon>Caesalpinioideae</taxon>
        <taxon>Cassia clade</taxon>
        <taxon>Senna</taxon>
    </lineage>
</organism>
<evidence type="ECO:0000313" key="2">
    <source>
        <dbReference type="Proteomes" id="UP000634136"/>
    </source>
</evidence>
<comment type="caution">
    <text evidence="1">The sequence shown here is derived from an EMBL/GenBank/DDBJ whole genome shotgun (WGS) entry which is preliminary data.</text>
</comment>
<evidence type="ECO:0000313" key="1">
    <source>
        <dbReference type="EMBL" id="KAF7824158.1"/>
    </source>
</evidence>
<gene>
    <name evidence="1" type="ORF">G2W53_022302</name>
</gene>
<sequence>MAKTNLGNESVVFCTLAARLVQGKRSKLKDLSEFRIEHIHREGSSCVFVHPVLGRSGGGRFYKDGEIEHRMKSVLVCFLLDAISCVGFDGGFRQCSTMLDGGSQLLQSLKSKGLGISLYVSQLLRWIWIAATPPLFDETEIEDVGDFCVVDATAGFPTTNICLQNLLQEICSGGRVGYSKVSALRVVALLVVDTSDISGVDRTMSSWPSAVGAPPSAELLGSGIDGPLVLVTVIVPMQVVTICTLVIAISTPFEVGARQGGIFVQCET</sequence>
<dbReference type="Proteomes" id="UP000634136">
    <property type="component" value="Unassembled WGS sequence"/>
</dbReference>
<protein>
    <submittedName>
        <fullName evidence="1">Uncharacterized protein</fullName>
    </submittedName>
</protein>
<dbReference type="AlphaFoldDB" id="A0A834TKZ7"/>
<reference evidence="1" key="1">
    <citation type="submission" date="2020-09" db="EMBL/GenBank/DDBJ databases">
        <title>Genome-Enabled Discovery of Anthraquinone Biosynthesis in Senna tora.</title>
        <authorList>
            <person name="Kang S.-H."/>
            <person name="Pandey R.P."/>
            <person name="Lee C.-M."/>
            <person name="Sim J.-S."/>
            <person name="Jeong J.-T."/>
            <person name="Choi B.-S."/>
            <person name="Jung M."/>
            <person name="Ginzburg D."/>
            <person name="Zhao K."/>
            <person name="Won S.Y."/>
            <person name="Oh T.-J."/>
            <person name="Yu Y."/>
            <person name="Kim N.-H."/>
            <person name="Lee O.R."/>
            <person name="Lee T.-H."/>
            <person name="Bashyal P."/>
            <person name="Kim T.-S."/>
            <person name="Lee W.-H."/>
            <person name="Kawkins C."/>
            <person name="Kim C.-K."/>
            <person name="Kim J.S."/>
            <person name="Ahn B.O."/>
            <person name="Rhee S.Y."/>
            <person name="Sohng J.K."/>
        </authorList>
    </citation>
    <scope>NUCLEOTIDE SEQUENCE</scope>
    <source>
        <tissue evidence="1">Leaf</tissue>
    </source>
</reference>
<keyword evidence="2" id="KW-1185">Reference proteome</keyword>
<dbReference type="EMBL" id="JAAIUW010000007">
    <property type="protein sequence ID" value="KAF7824158.1"/>
    <property type="molecule type" value="Genomic_DNA"/>
</dbReference>
<accession>A0A834TKZ7</accession>